<dbReference type="InterPro" id="IPR052281">
    <property type="entry name" value="GAREM"/>
</dbReference>
<dbReference type="PANTHER" id="PTHR14454">
    <property type="entry name" value="GRB2-ASSOCIATED AND REGULATOR OF MAPK PROTEIN FAMILY MEMBER"/>
    <property type="match status" value="1"/>
</dbReference>
<reference evidence="4" key="1">
    <citation type="journal article" date="2019" name="bioRxiv">
        <title>The Genome of the Zebra Mussel, Dreissena polymorpha: A Resource for Invasive Species Research.</title>
        <authorList>
            <person name="McCartney M.A."/>
            <person name="Auch B."/>
            <person name="Kono T."/>
            <person name="Mallez S."/>
            <person name="Zhang Y."/>
            <person name="Obille A."/>
            <person name="Becker A."/>
            <person name="Abrahante J.E."/>
            <person name="Garbe J."/>
            <person name="Badalamenti J.P."/>
            <person name="Herman A."/>
            <person name="Mangelson H."/>
            <person name="Liachko I."/>
            <person name="Sullivan S."/>
            <person name="Sone E.D."/>
            <person name="Koren S."/>
            <person name="Silverstein K.A.T."/>
            <person name="Beckman K.B."/>
            <person name="Gohl D.M."/>
        </authorList>
    </citation>
    <scope>NUCLEOTIDE SEQUENCE</scope>
    <source>
        <strain evidence="4">Duluth1</strain>
        <tissue evidence="4">Whole animal</tissue>
    </source>
</reference>
<dbReference type="AlphaFoldDB" id="A0A9D3YDN5"/>
<feature type="compositionally biased region" description="Low complexity" evidence="2">
    <location>
        <begin position="496"/>
        <end position="507"/>
    </location>
</feature>
<evidence type="ECO:0000313" key="4">
    <source>
        <dbReference type="EMBL" id="KAH3698448.1"/>
    </source>
</evidence>
<dbReference type="PANTHER" id="PTHR14454:SF11">
    <property type="entry name" value="SERRANO, ISOFORM F"/>
    <property type="match status" value="1"/>
</dbReference>
<comment type="caution">
    <text evidence="4">The sequence shown here is derived from an EMBL/GenBank/DDBJ whole genome shotgun (WGS) entry which is preliminary data.</text>
</comment>
<gene>
    <name evidence="4" type="ORF">DPMN_085969</name>
</gene>
<evidence type="ECO:0000259" key="3">
    <source>
        <dbReference type="Pfam" id="PF12736"/>
    </source>
</evidence>
<keyword evidence="1" id="KW-0597">Phosphoprotein</keyword>
<reference evidence="4" key="2">
    <citation type="submission" date="2020-11" db="EMBL/GenBank/DDBJ databases">
        <authorList>
            <person name="McCartney M.A."/>
            <person name="Auch B."/>
            <person name="Kono T."/>
            <person name="Mallez S."/>
            <person name="Becker A."/>
            <person name="Gohl D.M."/>
            <person name="Silverstein K.A.T."/>
            <person name="Koren S."/>
            <person name="Bechman K.B."/>
            <person name="Herman A."/>
            <person name="Abrahante J.E."/>
            <person name="Garbe J."/>
        </authorList>
    </citation>
    <scope>NUCLEOTIDE SEQUENCE</scope>
    <source>
        <strain evidence="4">Duluth1</strain>
        <tissue evidence="4">Whole animal</tissue>
    </source>
</reference>
<organism evidence="4 5">
    <name type="scientific">Dreissena polymorpha</name>
    <name type="common">Zebra mussel</name>
    <name type="synonym">Mytilus polymorpha</name>
    <dbReference type="NCBI Taxonomy" id="45954"/>
    <lineage>
        <taxon>Eukaryota</taxon>
        <taxon>Metazoa</taxon>
        <taxon>Spiralia</taxon>
        <taxon>Lophotrochozoa</taxon>
        <taxon>Mollusca</taxon>
        <taxon>Bivalvia</taxon>
        <taxon>Autobranchia</taxon>
        <taxon>Heteroconchia</taxon>
        <taxon>Euheterodonta</taxon>
        <taxon>Imparidentia</taxon>
        <taxon>Neoheterodontei</taxon>
        <taxon>Myida</taxon>
        <taxon>Dreissenoidea</taxon>
        <taxon>Dreissenidae</taxon>
        <taxon>Dreissena</taxon>
    </lineage>
</organism>
<name>A0A9D3YDN5_DREPO</name>
<feature type="domain" description="CABIT" evidence="3">
    <location>
        <begin position="31"/>
        <end position="294"/>
    </location>
</feature>
<dbReference type="Proteomes" id="UP000828390">
    <property type="component" value="Unassembled WGS sequence"/>
</dbReference>
<keyword evidence="5" id="KW-1185">Reference proteome</keyword>
<proteinExistence type="predicted"/>
<evidence type="ECO:0000256" key="2">
    <source>
        <dbReference type="SAM" id="MobiDB-lite"/>
    </source>
</evidence>
<accession>A0A9D3YDN5</accession>
<evidence type="ECO:0000256" key="1">
    <source>
        <dbReference type="ARBA" id="ARBA00022553"/>
    </source>
</evidence>
<feature type="compositionally biased region" description="Basic and acidic residues" evidence="2">
    <location>
        <begin position="538"/>
        <end position="550"/>
    </location>
</feature>
<protein>
    <recommendedName>
        <fullName evidence="3">CABIT domain-containing protein</fullName>
    </recommendedName>
</protein>
<feature type="region of interest" description="Disordered" evidence="2">
    <location>
        <begin position="388"/>
        <end position="407"/>
    </location>
</feature>
<sequence length="571" mass="64014">MASQKEAGLPHPVWDTESVCLKDFLMTHDVPCISKVVKGQFLNIGAARFIPLKKLHQEVLVHSIKTGLKVLGHSMHKVDNRDGRTHKLLPLEQRVSIPMTYKGWFELVSENGRIAKPIENVRDLAKLFPVVNNVLVRQNIKAYHGNDRDGMMTFDKTKVVIAGEQLKIVGDLTIQTPSNIDGLVRLLKCTDVRGDALYLSFDQRGLFTPIANETDVTGVFLIKDIINRFRLPLTVKLVQGVWPKVDTTRFTGLIRLDWAYTDEIAFVCPLDRTVPRIYPIPTEVSLRLVTAVNSEELKANEAFTNIMVKCNRLVSNYHNTIHLIISVPEGVMKATSHSMANMYSDTNSKIKTPEKAPSLIKRSKSKEDILHDELDDLYGYLREGKQPPVGKYTRTRDSDEETYYEEPEFEPMTKFKSRLEMLDSGDVIGSRRNTNYTLVDPRSALDANHNRVVVTGHSPPKDIPPELPPRQYIQTDSSPVIHTVHTMVIKSDGNLSSSPGSGSSPVSIHMSTPKSQPLFARKISTISMTNSRGSKSSSDGKKDMDSKENRSNSSGSAPKMHRKSSMPLLYL</sequence>
<evidence type="ECO:0000313" key="5">
    <source>
        <dbReference type="Proteomes" id="UP000828390"/>
    </source>
</evidence>
<feature type="compositionally biased region" description="Acidic residues" evidence="2">
    <location>
        <begin position="398"/>
        <end position="407"/>
    </location>
</feature>
<dbReference type="EMBL" id="JAIWYP010000016">
    <property type="protein sequence ID" value="KAH3698448.1"/>
    <property type="molecule type" value="Genomic_DNA"/>
</dbReference>
<dbReference type="InterPro" id="IPR025946">
    <property type="entry name" value="CABIT_dom"/>
</dbReference>
<dbReference type="OrthoDB" id="6077228at2759"/>
<dbReference type="Pfam" id="PF12736">
    <property type="entry name" value="CABIT"/>
    <property type="match status" value="1"/>
</dbReference>
<feature type="region of interest" description="Disordered" evidence="2">
    <location>
        <begin position="491"/>
        <end position="571"/>
    </location>
</feature>